<dbReference type="PANTHER" id="PTHR15321:SF3">
    <property type="entry name" value="TP53-BINDING PROTEIN 1"/>
    <property type="match status" value="1"/>
</dbReference>
<dbReference type="CDD" id="cd17745">
    <property type="entry name" value="BRCT_p53bp1_rpt1"/>
    <property type="match status" value="1"/>
</dbReference>
<feature type="region of interest" description="Disordered" evidence="4">
    <location>
        <begin position="1"/>
        <end position="209"/>
    </location>
</feature>
<proteinExistence type="predicted"/>
<feature type="region of interest" description="Disordered" evidence="4">
    <location>
        <begin position="311"/>
        <end position="371"/>
    </location>
</feature>
<feature type="compositionally biased region" description="Basic and acidic residues" evidence="4">
    <location>
        <begin position="335"/>
        <end position="346"/>
    </location>
</feature>
<feature type="compositionally biased region" description="Polar residues" evidence="4">
    <location>
        <begin position="350"/>
        <end position="370"/>
    </location>
</feature>
<feature type="compositionally biased region" description="Polar residues" evidence="4">
    <location>
        <begin position="154"/>
        <end position="163"/>
    </location>
</feature>
<feature type="compositionally biased region" description="Low complexity" evidence="4">
    <location>
        <begin position="320"/>
        <end position="332"/>
    </location>
</feature>
<dbReference type="Gene3D" id="3.40.50.10190">
    <property type="entry name" value="BRCT domain"/>
    <property type="match status" value="1"/>
</dbReference>
<feature type="domain" description="BRCT" evidence="5">
    <location>
        <begin position="917"/>
        <end position="1041"/>
    </location>
</feature>
<dbReference type="InParanoid" id="A0A409XR39"/>
<evidence type="ECO:0000313" key="7">
    <source>
        <dbReference type="Proteomes" id="UP000283269"/>
    </source>
</evidence>
<dbReference type="GO" id="GO:0000077">
    <property type="term" value="P:DNA damage checkpoint signaling"/>
    <property type="evidence" value="ECO:0007669"/>
    <property type="project" value="TreeGrafter"/>
</dbReference>
<feature type="compositionally biased region" description="Polar residues" evidence="4">
    <location>
        <begin position="12"/>
        <end position="29"/>
    </location>
</feature>
<dbReference type="Gene3D" id="2.30.30.140">
    <property type="match status" value="1"/>
</dbReference>
<dbReference type="SUPFAM" id="SSF63748">
    <property type="entry name" value="Tudor/PWWP/MBT"/>
    <property type="match status" value="1"/>
</dbReference>
<reference evidence="6 7" key="1">
    <citation type="journal article" date="2018" name="Evol. Lett.">
        <title>Horizontal gene cluster transfer increased hallucinogenic mushroom diversity.</title>
        <authorList>
            <person name="Reynolds H.T."/>
            <person name="Vijayakumar V."/>
            <person name="Gluck-Thaler E."/>
            <person name="Korotkin H.B."/>
            <person name="Matheny P.B."/>
            <person name="Slot J.C."/>
        </authorList>
    </citation>
    <scope>NUCLEOTIDE SEQUENCE [LARGE SCALE GENOMIC DNA]</scope>
    <source>
        <strain evidence="6 7">2631</strain>
    </source>
</reference>
<feature type="compositionally biased region" description="Polar residues" evidence="4">
    <location>
        <begin position="128"/>
        <end position="146"/>
    </location>
</feature>
<feature type="compositionally biased region" description="Low complexity" evidence="4">
    <location>
        <begin position="725"/>
        <end position="737"/>
    </location>
</feature>
<comment type="subcellular location">
    <subcellularLocation>
        <location evidence="1">Nucleus</location>
    </subcellularLocation>
</comment>
<dbReference type="InterPro" id="IPR001357">
    <property type="entry name" value="BRCT_dom"/>
</dbReference>
<dbReference type="SMART" id="SM00292">
    <property type="entry name" value="BRCT"/>
    <property type="match status" value="2"/>
</dbReference>
<dbReference type="CDD" id="cd17724">
    <property type="entry name" value="BRCT_p53bp1_rpt2"/>
    <property type="match status" value="1"/>
</dbReference>
<name>A0A409XR39_PSICY</name>
<dbReference type="CDD" id="cd20383">
    <property type="entry name" value="Tudor_53BP1"/>
    <property type="match status" value="1"/>
</dbReference>
<sequence>MDVFDSSDANEESQATQLLQELLDNNSSPIKRPNESRSSAAFKTQVVHANEISSDSLPSSRTSNSLPHYHFHGLASTQTQSQHQGEDEQVNEGSQKENIGASKQIKDPGRANASPISRPSSPHPSSSRNVQVKATTRTQVKGSATPNEKKTNKKISTTASFQSPHLRLPSNATTSKPVTRQSPYKPTVTASRYKPVRRRSSSEDSFAQDPELNEELFVARSEQLNIPISELVRESPPEHDARQVTVDSSMFQYRTGGRVPHGLGTASPHGRVLVEATPSASGSSQNESQDMFEHFAETQITEEREYGQRYNPISVGQGVNSNYQSSEDSSSYGRLSREGHDLHSEPEQFEPTQPSTQLQLEETQPSTQLEDSGMLAPHTVQSLFSLNPSHAAGASTSNTVPGPRSLIGLVNPENRYRYRGLEADDPSGQASNRAVQPSNNSLFPISEGYGTAASFPVQRIMAPANATAGKSNPSPTKRVPGESLRSLSPQPMDLDVVPDSEPLRIDTDPTTRKTRNTTPQTRNPGKPKANKGHLDVADMCPPPQLKVQPVPEEEEEEEEEEDIPLAATAAKRPRGRPPKNAPNKGKGKLVDDAGAAGKATKGATPATKERKGQSPATRGQKRVTGGSWQTGVVPSSVPEQDEAPTSRTNAIRTNNADVLKKKAPTSRQSSRSTSAVPKLGLKQHADADSNLDGDVLLDETDVGEDYENEEDGVPGPSRKRKRATQTKAAPTGKGAKGAAKRTKREAATPGGGRQVKKLRSTNSTATRVMNAPGTRVFALWKQDGHYYPGTVHSAEPHAQYLINFDDDTSNKVTLEQIRLCRVKVGDQVIVGPGSRPTAVLGVNIDGEDTIVEVKIDDMVKQVPLEDLRIANKTIAYEWDDRILTSDTISTTIKPVKPKLSPSPSKMSIASFPSVRGSRKKVLSNTGLIVTLSAANGNWEKEKEKVVGAVKNSGGLVIDDMSTIIRMEGKHSSNGNRWIIKKDDVEWVGDAEIGRLFLLADEPNQKPKFLIALALGIPCLSTTWLHESVESNAEKDWLGYLLPQGFSPALKARISQQIDIDWGNSFYQLKDIMSNAVACKLFADKSILCVGPEMVCQPKGKRRAAVDDKAQEATNAIPQIILAMGADIVEAVTDPRYATRQLKEYDYLVIREKHQYLSQFSECVTVHWTWVKECLIASRYLPLPSWDGEDSQEA</sequence>
<dbReference type="GO" id="GO:0042393">
    <property type="term" value="F:histone binding"/>
    <property type="evidence" value="ECO:0007669"/>
    <property type="project" value="TreeGrafter"/>
</dbReference>
<dbReference type="AlphaFoldDB" id="A0A409XR39"/>
<dbReference type="STRING" id="93625.A0A409XR39"/>
<protein>
    <recommendedName>
        <fullName evidence="5">BRCT domain-containing protein</fullName>
    </recommendedName>
</protein>
<feature type="compositionally biased region" description="Polar residues" evidence="4">
    <location>
        <begin position="51"/>
        <end position="66"/>
    </location>
</feature>
<dbReference type="InterPro" id="IPR047249">
    <property type="entry name" value="BRCT_p53bp1-like_rpt1"/>
</dbReference>
<feature type="compositionally biased region" description="Acidic residues" evidence="4">
    <location>
        <begin position="689"/>
        <end position="712"/>
    </location>
</feature>
<evidence type="ECO:0000256" key="2">
    <source>
        <dbReference type="ARBA" id="ARBA00022763"/>
    </source>
</evidence>
<dbReference type="SMART" id="SM00333">
    <property type="entry name" value="TUDOR"/>
    <property type="match status" value="1"/>
</dbReference>
<feature type="compositionally biased region" description="Low complexity" evidence="4">
    <location>
        <begin position="593"/>
        <end position="606"/>
    </location>
</feature>
<dbReference type="Pfam" id="PF18115">
    <property type="entry name" value="Tudor_3"/>
    <property type="match status" value="1"/>
</dbReference>
<dbReference type="OrthoDB" id="129353at2759"/>
<dbReference type="InterPro" id="IPR047250">
    <property type="entry name" value="BRCT_p53bp1-like_rpt2"/>
</dbReference>
<evidence type="ECO:0000256" key="4">
    <source>
        <dbReference type="SAM" id="MobiDB-lite"/>
    </source>
</evidence>
<feature type="region of interest" description="Disordered" evidence="4">
    <location>
        <begin position="464"/>
        <end position="762"/>
    </location>
</feature>
<dbReference type="InterPro" id="IPR036420">
    <property type="entry name" value="BRCT_dom_sf"/>
</dbReference>
<feature type="compositionally biased region" description="Polar residues" evidence="4">
    <location>
        <begin position="643"/>
        <end position="656"/>
    </location>
</feature>
<comment type="caution">
    <text evidence="6">The sequence shown here is derived from an EMBL/GenBank/DDBJ whole genome shotgun (WGS) entry which is preliminary data.</text>
</comment>
<feature type="compositionally biased region" description="Basic and acidic residues" evidence="4">
    <location>
        <begin position="501"/>
        <end position="511"/>
    </location>
</feature>
<dbReference type="PANTHER" id="PTHR15321">
    <property type="entry name" value="TUMOR SUPPRESSOR P53-BINDING PROTEIN 1"/>
    <property type="match status" value="1"/>
</dbReference>
<feature type="compositionally biased region" description="Acidic residues" evidence="4">
    <location>
        <begin position="551"/>
        <end position="563"/>
    </location>
</feature>
<dbReference type="GO" id="GO:0045944">
    <property type="term" value="P:positive regulation of transcription by RNA polymerase II"/>
    <property type="evidence" value="ECO:0007669"/>
    <property type="project" value="TreeGrafter"/>
</dbReference>
<dbReference type="InterPro" id="IPR047252">
    <property type="entry name" value="TP53BP1-like"/>
</dbReference>
<evidence type="ECO:0000256" key="1">
    <source>
        <dbReference type="ARBA" id="ARBA00004123"/>
    </source>
</evidence>
<feature type="compositionally biased region" description="Low complexity" evidence="4">
    <location>
        <begin position="114"/>
        <end position="127"/>
    </location>
</feature>
<keyword evidence="7" id="KW-1185">Reference proteome</keyword>
<dbReference type="EMBL" id="NHYD01000797">
    <property type="protein sequence ID" value="PPQ93283.1"/>
    <property type="molecule type" value="Genomic_DNA"/>
</dbReference>
<evidence type="ECO:0000313" key="6">
    <source>
        <dbReference type="EMBL" id="PPQ93283.1"/>
    </source>
</evidence>
<accession>A0A409XR39</accession>
<evidence type="ECO:0000259" key="5">
    <source>
        <dbReference type="PROSITE" id="PS50172"/>
    </source>
</evidence>
<keyword evidence="2" id="KW-0227">DNA damage</keyword>
<feature type="compositionally biased region" description="Polar residues" evidence="4">
    <location>
        <begin position="170"/>
        <end position="190"/>
    </location>
</feature>
<dbReference type="InterPro" id="IPR041297">
    <property type="entry name" value="Crb2_Tudor"/>
</dbReference>
<dbReference type="Proteomes" id="UP000283269">
    <property type="component" value="Unassembled WGS sequence"/>
</dbReference>
<organism evidence="6 7">
    <name type="scientific">Psilocybe cyanescens</name>
    <dbReference type="NCBI Taxonomy" id="93625"/>
    <lineage>
        <taxon>Eukaryota</taxon>
        <taxon>Fungi</taxon>
        <taxon>Dikarya</taxon>
        <taxon>Basidiomycota</taxon>
        <taxon>Agaricomycotina</taxon>
        <taxon>Agaricomycetes</taxon>
        <taxon>Agaricomycetidae</taxon>
        <taxon>Agaricales</taxon>
        <taxon>Agaricineae</taxon>
        <taxon>Strophariaceae</taxon>
        <taxon>Psilocybe</taxon>
    </lineage>
</organism>
<dbReference type="SUPFAM" id="SSF52113">
    <property type="entry name" value="BRCT domain"/>
    <property type="match status" value="1"/>
</dbReference>
<dbReference type="InterPro" id="IPR002999">
    <property type="entry name" value="Tudor"/>
</dbReference>
<gene>
    <name evidence="6" type="ORF">CVT25_015281</name>
</gene>
<evidence type="ECO:0000256" key="3">
    <source>
        <dbReference type="ARBA" id="ARBA00023242"/>
    </source>
</evidence>
<dbReference type="GO" id="GO:0005634">
    <property type="term" value="C:nucleus"/>
    <property type="evidence" value="ECO:0007669"/>
    <property type="project" value="UniProtKB-SubCell"/>
</dbReference>
<keyword evidence="3" id="KW-0539">Nucleus</keyword>
<dbReference type="PROSITE" id="PS50172">
    <property type="entry name" value="BRCT"/>
    <property type="match status" value="1"/>
</dbReference>
<feature type="compositionally biased region" description="Polar residues" evidence="4">
    <location>
        <begin position="665"/>
        <end position="675"/>
    </location>
</feature>